<dbReference type="SUPFAM" id="SSF53756">
    <property type="entry name" value="UDP-Glycosyltransferase/glycogen phosphorylase"/>
    <property type="match status" value="1"/>
</dbReference>
<protein>
    <submittedName>
        <fullName evidence="4">Mannosylfructose-phosphate synthase</fullName>
        <ecNumber evidence="4">2.4.1.246</ecNumber>
    </submittedName>
</protein>
<dbReference type="RefSeq" id="WP_009194838.1">
    <property type="nucleotide sequence ID" value="NZ_AODQ01000026.1"/>
</dbReference>
<dbReference type="Gene3D" id="3.40.50.2000">
    <property type="entry name" value="Glycogen Phosphorylase B"/>
    <property type="match status" value="2"/>
</dbReference>
<comment type="caution">
    <text evidence="4">The sequence shown here is derived from an EMBL/GenBank/DDBJ whole genome shotgun (WGS) entry which is preliminary data.</text>
</comment>
<evidence type="ECO:0000313" key="5">
    <source>
        <dbReference type="Proteomes" id="UP000011910"/>
    </source>
</evidence>
<name>M7N877_9BACT</name>
<dbReference type="GO" id="GO:0103011">
    <property type="term" value="F:mannosylfructose-phosphate synthase activity"/>
    <property type="evidence" value="ECO:0007669"/>
    <property type="project" value="UniProtKB-EC"/>
</dbReference>
<keyword evidence="1 4" id="KW-0808">Transferase</keyword>
<keyword evidence="4" id="KW-0328">Glycosyltransferase</keyword>
<dbReference type="InterPro" id="IPR028098">
    <property type="entry name" value="Glyco_trans_4-like_N"/>
</dbReference>
<dbReference type="EMBL" id="AODQ01000026">
    <property type="protein sequence ID" value="EMR03416.1"/>
    <property type="molecule type" value="Genomic_DNA"/>
</dbReference>
<dbReference type="Proteomes" id="UP000011910">
    <property type="component" value="Unassembled WGS sequence"/>
</dbReference>
<dbReference type="CDD" id="cd03809">
    <property type="entry name" value="GT4_MtfB-like"/>
    <property type="match status" value="1"/>
</dbReference>
<dbReference type="eggNOG" id="COG0438">
    <property type="taxonomic scope" value="Bacteria"/>
</dbReference>
<dbReference type="InterPro" id="IPR001296">
    <property type="entry name" value="Glyco_trans_1"/>
</dbReference>
<accession>M7N877</accession>
<dbReference type="OrthoDB" id="9801609at2"/>
<dbReference type="PATRIC" id="fig|1279009.4.peg.1458"/>
<evidence type="ECO:0000259" key="2">
    <source>
        <dbReference type="Pfam" id="PF00534"/>
    </source>
</evidence>
<dbReference type="AlphaFoldDB" id="M7N877"/>
<keyword evidence="5" id="KW-1185">Reference proteome</keyword>
<dbReference type="STRING" id="1279009.ADICEAN_01438"/>
<dbReference type="Pfam" id="PF13439">
    <property type="entry name" value="Glyco_transf_4"/>
    <property type="match status" value="1"/>
</dbReference>
<feature type="domain" description="Glycosyltransferase subfamily 4-like N-terminal" evidence="3">
    <location>
        <begin position="35"/>
        <end position="182"/>
    </location>
</feature>
<dbReference type="PANTHER" id="PTHR46401:SF2">
    <property type="entry name" value="GLYCOSYLTRANSFERASE WBBK-RELATED"/>
    <property type="match status" value="1"/>
</dbReference>
<evidence type="ECO:0000259" key="3">
    <source>
        <dbReference type="Pfam" id="PF13439"/>
    </source>
</evidence>
<gene>
    <name evidence="4" type="primary">mfpsA_3</name>
    <name evidence="4" type="ORF">ADICEAN_01438</name>
</gene>
<dbReference type="Pfam" id="PF00534">
    <property type="entry name" value="Glycos_transf_1"/>
    <property type="match status" value="1"/>
</dbReference>
<proteinExistence type="predicted"/>
<organism evidence="4 5">
    <name type="scientific">Cesiribacter andamanensis AMV16</name>
    <dbReference type="NCBI Taxonomy" id="1279009"/>
    <lineage>
        <taxon>Bacteria</taxon>
        <taxon>Pseudomonadati</taxon>
        <taxon>Bacteroidota</taxon>
        <taxon>Cytophagia</taxon>
        <taxon>Cytophagales</taxon>
        <taxon>Cesiribacteraceae</taxon>
        <taxon>Cesiribacter</taxon>
    </lineage>
</organism>
<dbReference type="EC" id="2.4.1.246" evidence="4"/>
<sequence>MKIGFDAKRAFFNHTGLGNYSRFVLRTLTDHFPHHQYLLYSPRAAGKVHPELQPLLELPNVQASTPSGVMAQFGLSALWRSYSLAKVAAAHGADLLHGLSNELPFGKSTKLKQVVTIHDVLFLRYPHLYNLLDLSIYKQKTAWACKAADKIIAVSQQTAQDLIDFYKVPASKIEVVYQGCHPSFREEYDSYVLDRVASKYSLPQDFILNVGTLEPRKNALLILKALTQLRSKTKPSLVLVGKETEYKNELIAYARKENLMDQLYFRHNVSFEDLPKVYQLSRMFVYPSVFEGFGIPILEALCSRVPVITSKGSCFDEAGGPHSLYINPNDPEELADAILRIYNNATMATKMTIDGVAHSLNFEEERLAGHLMQVYEKVLGS</sequence>
<evidence type="ECO:0000313" key="4">
    <source>
        <dbReference type="EMBL" id="EMR03416.1"/>
    </source>
</evidence>
<reference evidence="4 5" key="1">
    <citation type="journal article" date="2013" name="Genome Announc.">
        <title>Draft Genome Sequence of Cesiribacter andamanensis Strain AMV16T, Isolated from a Soil Sample from a Mud Volcano in the Andaman Islands, India.</title>
        <authorList>
            <person name="Shivaji S."/>
            <person name="Ara S."/>
            <person name="Begum Z."/>
            <person name="Srinivas T.N."/>
            <person name="Singh A."/>
            <person name="Kumar Pinnaka A."/>
        </authorList>
    </citation>
    <scope>NUCLEOTIDE SEQUENCE [LARGE SCALE GENOMIC DNA]</scope>
    <source>
        <strain evidence="4 5">AMV16</strain>
    </source>
</reference>
<feature type="domain" description="Glycosyl transferase family 1" evidence="2">
    <location>
        <begin position="204"/>
        <end position="351"/>
    </location>
</feature>
<evidence type="ECO:0000256" key="1">
    <source>
        <dbReference type="ARBA" id="ARBA00022679"/>
    </source>
</evidence>
<dbReference type="PANTHER" id="PTHR46401">
    <property type="entry name" value="GLYCOSYLTRANSFERASE WBBK-RELATED"/>
    <property type="match status" value="1"/>
</dbReference>